<name>A0A7G1KPS8_9NOCA</name>
<evidence type="ECO:0000313" key="2">
    <source>
        <dbReference type="Proteomes" id="UP000516173"/>
    </source>
</evidence>
<dbReference type="EMBL" id="AP023396">
    <property type="protein sequence ID" value="BCK56576.1"/>
    <property type="molecule type" value="Genomic_DNA"/>
</dbReference>
<accession>A0A7G1KPS8</accession>
<organism evidence="1 2">
    <name type="scientific">Nocardia wallacei</name>
    <dbReference type="NCBI Taxonomy" id="480035"/>
    <lineage>
        <taxon>Bacteria</taxon>
        <taxon>Bacillati</taxon>
        <taxon>Actinomycetota</taxon>
        <taxon>Actinomycetes</taxon>
        <taxon>Mycobacteriales</taxon>
        <taxon>Nocardiaceae</taxon>
        <taxon>Nocardia</taxon>
    </lineage>
</organism>
<protein>
    <submittedName>
        <fullName evidence="1">Uncharacterized protein</fullName>
    </submittedName>
</protein>
<gene>
    <name evidence="1" type="ORF">NWFMUON74_43480</name>
</gene>
<proteinExistence type="predicted"/>
<dbReference type="RefSeq" id="WP_187683625.1">
    <property type="nucleotide sequence ID" value="NZ_AP023396.1"/>
</dbReference>
<dbReference type="Proteomes" id="UP000516173">
    <property type="component" value="Chromosome"/>
</dbReference>
<keyword evidence="2" id="KW-1185">Reference proteome</keyword>
<sequence>MEVIVETQKKLRGYIPLEPSSDHPEWEAKTGGVRISEPEARMLVSAESTAR</sequence>
<dbReference type="GeneID" id="80348820"/>
<dbReference type="AlphaFoldDB" id="A0A7G1KPS8"/>
<evidence type="ECO:0000313" key="1">
    <source>
        <dbReference type="EMBL" id="BCK56576.1"/>
    </source>
</evidence>
<dbReference type="KEGG" id="nwl:NWFMUON74_43480"/>
<reference evidence="1 2" key="1">
    <citation type="submission" date="2020-08" db="EMBL/GenBank/DDBJ databases">
        <title>Genome Sequencing of Nocardia wallacei strain FMUON74 and assembly.</title>
        <authorList>
            <person name="Toyokawa M."/>
            <person name="Uesaka K."/>
        </authorList>
    </citation>
    <scope>NUCLEOTIDE SEQUENCE [LARGE SCALE GENOMIC DNA]</scope>
    <source>
        <strain evidence="1 2">FMUON74</strain>
    </source>
</reference>